<dbReference type="SUPFAM" id="SSF50129">
    <property type="entry name" value="GroES-like"/>
    <property type="match status" value="1"/>
</dbReference>
<dbReference type="SUPFAM" id="SSF51735">
    <property type="entry name" value="NAD(P)-binding Rossmann-fold domains"/>
    <property type="match status" value="1"/>
</dbReference>
<dbReference type="Gene3D" id="3.40.50.720">
    <property type="entry name" value="NAD(P)-binding Rossmann-like Domain"/>
    <property type="match status" value="1"/>
</dbReference>
<dbReference type="InterPro" id="IPR020843">
    <property type="entry name" value="ER"/>
</dbReference>
<dbReference type="InterPro" id="IPR045306">
    <property type="entry name" value="SDH-like"/>
</dbReference>
<dbReference type="CDD" id="cd05285">
    <property type="entry name" value="sorbitol_DH"/>
    <property type="match status" value="1"/>
</dbReference>
<dbReference type="SMART" id="SM00829">
    <property type="entry name" value="PKS_ER"/>
    <property type="match status" value="1"/>
</dbReference>
<evidence type="ECO:0000256" key="1">
    <source>
        <dbReference type="ARBA" id="ARBA00001947"/>
    </source>
</evidence>
<comment type="similarity">
    <text evidence="2 6">Belongs to the zinc-containing alcohol dehydrogenase family.</text>
</comment>
<evidence type="ECO:0000256" key="2">
    <source>
        <dbReference type="ARBA" id="ARBA00008072"/>
    </source>
</evidence>
<dbReference type="InterPro" id="IPR011032">
    <property type="entry name" value="GroES-like_sf"/>
</dbReference>
<comment type="cofactor">
    <cofactor evidence="1 6">
        <name>Zn(2+)</name>
        <dbReference type="ChEBI" id="CHEBI:29105"/>
    </cofactor>
</comment>
<dbReference type="EMBL" id="CP002417">
    <property type="protein sequence ID" value="ADU38238.1"/>
    <property type="molecule type" value="Genomic_DNA"/>
</dbReference>
<dbReference type="PROSITE" id="PS00059">
    <property type="entry name" value="ADH_ZINC"/>
    <property type="match status" value="1"/>
</dbReference>
<reference evidence="8 9" key="2">
    <citation type="journal article" date="2013" name="Genome Announc.">
        <title>Genome of the Root-Associated Plant Growth-Promoting Bacterium Variovorax paradoxus Strain EPS.</title>
        <authorList>
            <person name="Han J.I."/>
            <person name="Spain J.C."/>
            <person name="Leadbetter J.R."/>
            <person name="Ovchinnikova G."/>
            <person name="Goodwin L.A."/>
            <person name="Han C.S."/>
            <person name="Woyke T."/>
            <person name="Davenport K.W."/>
            <person name="Orwin P.M."/>
        </authorList>
    </citation>
    <scope>NUCLEOTIDE SEQUENCE [LARGE SCALE GENOMIC DNA]</scope>
    <source>
        <strain evidence="8 9">EPS</strain>
    </source>
</reference>
<dbReference type="HOGENOM" id="CLU_026673_11_5_4"/>
<dbReference type="PANTHER" id="PTHR43161:SF9">
    <property type="entry name" value="SORBITOL DEHYDROGENASE"/>
    <property type="match status" value="1"/>
</dbReference>
<dbReference type="eggNOG" id="COG1063">
    <property type="taxonomic scope" value="Bacteria"/>
</dbReference>
<accession>E6V603</accession>
<dbReference type="Gene3D" id="3.90.180.10">
    <property type="entry name" value="Medium-chain alcohol dehydrogenases, catalytic domain"/>
    <property type="match status" value="1"/>
</dbReference>
<dbReference type="GO" id="GO:0016616">
    <property type="term" value="F:oxidoreductase activity, acting on the CH-OH group of donors, NAD or NADP as acceptor"/>
    <property type="evidence" value="ECO:0007669"/>
    <property type="project" value="InterPro"/>
</dbReference>
<keyword evidence="4 6" id="KW-0862">Zinc</keyword>
<dbReference type="InterPro" id="IPR036291">
    <property type="entry name" value="NAD(P)-bd_dom_sf"/>
</dbReference>
<dbReference type="InterPro" id="IPR013154">
    <property type="entry name" value="ADH-like_N"/>
</dbReference>
<dbReference type="STRING" id="595537.Varpa_4066"/>
<dbReference type="Proteomes" id="UP000008917">
    <property type="component" value="Chromosome"/>
</dbReference>
<dbReference type="Pfam" id="PF00107">
    <property type="entry name" value="ADH_zinc_N"/>
    <property type="match status" value="1"/>
</dbReference>
<dbReference type="InterPro" id="IPR013149">
    <property type="entry name" value="ADH-like_C"/>
</dbReference>
<evidence type="ECO:0000256" key="6">
    <source>
        <dbReference type="RuleBase" id="RU361277"/>
    </source>
</evidence>
<evidence type="ECO:0000256" key="4">
    <source>
        <dbReference type="ARBA" id="ARBA00022833"/>
    </source>
</evidence>
<evidence type="ECO:0000256" key="5">
    <source>
        <dbReference type="ARBA" id="ARBA00023002"/>
    </source>
</evidence>
<keyword evidence="3 6" id="KW-0479">Metal-binding</keyword>
<dbReference type="GO" id="GO:0008270">
    <property type="term" value="F:zinc ion binding"/>
    <property type="evidence" value="ECO:0007669"/>
    <property type="project" value="InterPro"/>
</dbReference>
<dbReference type="InterPro" id="IPR002328">
    <property type="entry name" value="ADH_Zn_CS"/>
</dbReference>
<protein>
    <submittedName>
        <fullName evidence="8">Alcohol dehydrogenase GroES domain protein</fullName>
    </submittedName>
</protein>
<evidence type="ECO:0000313" key="8">
    <source>
        <dbReference type="EMBL" id="ADU38238.1"/>
    </source>
</evidence>
<keyword evidence="5" id="KW-0560">Oxidoreductase</keyword>
<name>E6V603_VARPE</name>
<feature type="domain" description="Enoyl reductase (ER)" evidence="7">
    <location>
        <begin position="11"/>
        <end position="336"/>
    </location>
</feature>
<sequence length="351" mass="37099">MEMKALVLEKAHELTLRDVDVSLEMGPRDVKIRMHTVGVCGSDVHYYQHGGIGPYIVNEPMILGHEASGVVAEVGAEVKHLKPGDRVCMEPGIPEMDSRATLEGLYNLDPAVRFWATPPIHGCLTPFVVHPAAFTFRMPDNVSFGEGAIVEPLAIGLQAAKKAALKPGDVAVVIGAGTIGAMTALAALAGGAARVILADLVPEKLALFADNPAVTTVNVRDADLAETVKALTDGWGANVVFEASGSARAFDNIFDLLCPGGCLVLVGMPGNKVPLDIVAIQAKEIRIESVFRYANIFPRALALIASGQVNVKPFISRTFAFEDGIKAFEEAAAGRASDVKIQIEFPATLPA</sequence>
<dbReference type="KEGG" id="vpe:Varpa_4066"/>
<proteinExistence type="inferred from homology"/>
<evidence type="ECO:0000256" key="3">
    <source>
        <dbReference type="ARBA" id="ARBA00022723"/>
    </source>
</evidence>
<organism evidence="8 9">
    <name type="scientific">Variovorax paradoxus (strain EPS)</name>
    <dbReference type="NCBI Taxonomy" id="595537"/>
    <lineage>
        <taxon>Bacteria</taxon>
        <taxon>Pseudomonadati</taxon>
        <taxon>Pseudomonadota</taxon>
        <taxon>Betaproteobacteria</taxon>
        <taxon>Burkholderiales</taxon>
        <taxon>Comamonadaceae</taxon>
        <taxon>Variovorax</taxon>
    </lineage>
</organism>
<reference evidence="9" key="1">
    <citation type="submission" date="2010-12" db="EMBL/GenBank/DDBJ databases">
        <title>Complete sequence of Variovorax paradoxus EPS.</title>
        <authorList>
            <consortium name="US DOE Joint Genome Institute"/>
            <person name="Lucas S."/>
            <person name="Copeland A."/>
            <person name="Lapidus A."/>
            <person name="Cheng J.-F."/>
            <person name="Goodwin L."/>
            <person name="Pitluck S."/>
            <person name="Teshima H."/>
            <person name="Detter J.C."/>
            <person name="Han C."/>
            <person name="Tapia R."/>
            <person name="Land M."/>
            <person name="Hauser L."/>
            <person name="Kyrpides N."/>
            <person name="Ivanova N."/>
            <person name="Ovchinnikova G."/>
            <person name="Orwin P."/>
            <person name="Han J.-I.G."/>
            <person name="Woyke T."/>
        </authorList>
    </citation>
    <scope>NUCLEOTIDE SEQUENCE [LARGE SCALE GENOMIC DNA]</scope>
    <source>
        <strain evidence="9">EPS</strain>
    </source>
</reference>
<gene>
    <name evidence="8" type="ordered locus">Varpa_4066</name>
</gene>
<evidence type="ECO:0000313" key="9">
    <source>
        <dbReference type="Proteomes" id="UP000008917"/>
    </source>
</evidence>
<dbReference type="Pfam" id="PF08240">
    <property type="entry name" value="ADH_N"/>
    <property type="match status" value="1"/>
</dbReference>
<dbReference type="PANTHER" id="PTHR43161">
    <property type="entry name" value="SORBITOL DEHYDROGENASE"/>
    <property type="match status" value="1"/>
</dbReference>
<evidence type="ECO:0000259" key="7">
    <source>
        <dbReference type="SMART" id="SM00829"/>
    </source>
</evidence>
<dbReference type="AlphaFoldDB" id="E6V603"/>